<evidence type="ECO:0000313" key="1">
    <source>
        <dbReference type="EMBL" id="CAD31336.1"/>
    </source>
</evidence>
<organism evidence="1">
    <name type="scientific">Rhizobium loti</name>
    <name type="common">Mesorhizobium loti</name>
    <dbReference type="NCBI Taxonomy" id="381"/>
    <lineage>
        <taxon>Bacteria</taxon>
        <taxon>Pseudomonadati</taxon>
        <taxon>Pseudomonadota</taxon>
        <taxon>Alphaproteobacteria</taxon>
        <taxon>Hyphomicrobiales</taxon>
        <taxon>Phyllobacteriaceae</taxon>
        <taxon>Mesorhizobium</taxon>
    </lineage>
</organism>
<name>Q8KGL5_RHILI</name>
<protein>
    <submittedName>
        <fullName evidence="1">Uncharacterized protein</fullName>
    </submittedName>
</protein>
<reference evidence="1" key="1">
    <citation type="journal article" date="2002" name="J. Bacteriol.">
        <title>Comparative sequence analysis of the symbiosis island of Mesorhizobium loti strain R7A.</title>
        <authorList>
            <person name="Sullivan J.T."/>
            <person name="Trzebiatowski J.R."/>
            <person name="Cruickshank R.W."/>
            <person name="Gouzy J."/>
            <person name="Brown S.D."/>
            <person name="Elliot R.M."/>
            <person name="Fleetwood D.J."/>
            <person name="McCallum N.G."/>
            <person name="Rossbach U."/>
            <person name="Stuart G.S."/>
            <person name="Weaver J.E."/>
            <person name="Webby R.J."/>
            <person name="de Bruijn F.J."/>
            <person name="Ronson C.W."/>
        </authorList>
    </citation>
    <scope>NUCLEOTIDE SEQUENCE</scope>
    <source>
        <strain evidence="1">R7A</strain>
    </source>
</reference>
<sequence>MYGELSLDGYDSKLVLHDVEHELYPGSLDLTIHGVVDHTVKISLVDCIRMGSNRKADAKWTISKHFVTI</sequence>
<proteinExistence type="predicted"/>
<dbReference type="AlphaFoldDB" id="Q8KGL5"/>
<gene>
    <name evidence="1" type="primary">msi304</name>
</gene>
<accession>Q8KGL5</accession>
<dbReference type="EMBL" id="AL672114">
    <property type="protein sequence ID" value="CAD31336.1"/>
    <property type="molecule type" value="Genomic_DNA"/>
</dbReference>